<keyword evidence="2" id="KW-0560">Oxidoreductase</keyword>
<dbReference type="Proteomes" id="UP000435910">
    <property type="component" value="Unassembled WGS sequence"/>
</dbReference>
<dbReference type="PANTHER" id="PTHR43673">
    <property type="entry name" value="NAD(P)H NITROREDUCTASE YDGI-RELATED"/>
    <property type="match status" value="1"/>
</dbReference>
<dbReference type="GO" id="GO:0016491">
    <property type="term" value="F:oxidoreductase activity"/>
    <property type="evidence" value="ECO:0007669"/>
    <property type="project" value="UniProtKB-KW"/>
</dbReference>
<evidence type="ECO:0000256" key="2">
    <source>
        <dbReference type="ARBA" id="ARBA00023002"/>
    </source>
</evidence>
<dbReference type="PANTHER" id="PTHR43673:SF3">
    <property type="entry name" value="NAD(P)H NITROREDUCTASE YODC-RELATED"/>
    <property type="match status" value="1"/>
</dbReference>
<dbReference type="AlphaFoldDB" id="A0A1Y0YQC6"/>
<organism evidence="4 5">
    <name type="scientific">Bacillus licheniformis</name>
    <dbReference type="NCBI Taxonomy" id="1402"/>
    <lineage>
        <taxon>Bacteria</taxon>
        <taxon>Bacillati</taxon>
        <taxon>Bacillota</taxon>
        <taxon>Bacilli</taxon>
        <taxon>Bacillales</taxon>
        <taxon>Bacillaceae</taxon>
        <taxon>Bacillus</taxon>
    </lineage>
</organism>
<dbReference type="InterPro" id="IPR000415">
    <property type="entry name" value="Nitroreductase-like"/>
</dbReference>
<dbReference type="GeneID" id="92861131"/>
<sequence length="206" mass="22645">MSSQENTALNILEERTSIKEYDTSVSISKEELTKLLSITTKAPSAWNLQHWHFTVFHSQESKDRLLPIAFNQKQVSQASAVVAVLGDLQANLNGEAVYGPLAEAGYMTEEIKNTLLGQINGAYQNSGFARDAAFTNASLAAMQLMIAAKAMGYDTCAMGGFDKEAFVKEFNIDERYVPVMLISVGKPVKPAHKSNRFDVSDVSTWL</sequence>
<evidence type="ECO:0000313" key="4">
    <source>
        <dbReference type="EMBL" id="TWL21001.1"/>
    </source>
</evidence>
<dbReference type="Gene3D" id="3.40.109.10">
    <property type="entry name" value="NADH Oxidase"/>
    <property type="match status" value="1"/>
</dbReference>
<dbReference type="RefSeq" id="WP_003182726.1">
    <property type="nucleotide sequence ID" value="NZ_BEXU01000027.1"/>
</dbReference>
<evidence type="ECO:0000256" key="1">
    <source>
        <dbReference type="ARBA" id="ARBA00007118"/>
    </source>
</evidence>
<dbReference type="OMA" id="CMMEGID"/>
<evidence type="ECO:0000313" key="5">
    <source>
        <dbReference type="Proteomes" id="UP000435910"/>
    </source>
</evidence>
<protein>
    <submittedName>
        <fullName evidence="4">Putative NAD(P)H nitroreductase YodC</fullName>
    </submittedName>
</protein>
<dbReference type="InterPro" id="IPR029479">
    <property type="entry name" value="Nitroreductase"/>
</dbReference>
<gene>
    <name evidence="4" type="ORF">CHCC16736_2285</name>
</gene>
<comment type="similarity">
    <text evidence="1">Belongs to the nitroreductase family.</text>
</comment>
<evidence type="ECO:0000259" key="3">
    <source>
        <dbReference type="Pfam" id="PF00881"/>
    </source>
</evidence>
<dbReference type="EMBL" id="NILC01000033">
    <property type="protein sequence ID" value="TWL21001.1"/>
    <property type="molecule type" value="Genomic_DNA"/>
</dbReference>
<comment type="caution">
    <text evidence="4">The sequence shown here is derived from an EMBL/GenBank/DDBJ whole genome shotgun (WGS) entry which is preliminary data.</text>
</comment>
<reference evidence="4 5" key="1">
    <citation type="submission" date="2019-06" db="EMBL/GenBank/DDBJ databases">
        <title>Genome sequence analysis of &gt;100 Bacillus licheniformis strains suggests intrinsic resistance to this species.</title>
        <authorList>
            <person name="Wels M."/>
            <person name="Siezen R.J."/>
            <person name="Johansen E."/>
            <person name="Stuer-Lauridsen B."/>
            <person name="Bjerre K."/>
            <person name="Nielsen B.K.K."/>
        </authorList>
    </citation>
    <scope>NUCLEOTIDE SEQUENCE [LARGE SCALE GENOMIC DNA]</scope>
    <source>
        <strain evidence="4 5">BAC-16736</strain>
    </source>
</reference>
<dbReference type="Pfam" id="PF00881">
    <property type="entry name" value="Nitroreductase"/>
    <property type="match status" value="1"/>
</dbReference>
<dbReference type="SUPFAM" id="SSF55469">
    <property type="entry name" value="FMN-dependent nitroreductase-like"/>
    <property type="match status" value="1"/>
</dbReference>
<accession>A0A1Y0YQC6</accession>
<dbReference type="CDD" id="cd02137">
    <property type="entry name" value="MhqN-like"/>
    <property type="match status" value="1"/>
</dbReference>
<name>A0A1Y0YQC6_BACLI</name>
<feature type="domain" description="Nitroreductase" evidence="3">
    <location>
        <begin position="13"/>
        <end position="186"/>
    </location>
</feature>
<proteinExistence type="inferred from homology"/>